<dbReference type="SUPFAM" id="SSF90123">
    <property type="entry name" value="ABC transporter transmembrane region"/>
    <property type="match status" value="1"/>
</dbReference>
<proteinExistence type="predicted"/>
<dbReference type="NCBIfam" id="TIGR02857">
    <property type="entry name" value="CydD"/>
    <property type="match status" value="1"/>
</dbReference>
<dbReference type="SMART" id="SM00382">
    <property type="entry name" value="AAA"/>
    <property type="match status" value="1"/>
</dbReference>
<evidence type="ECO:0000256" key="2">
    <source>
        <dbReference type="ARBA" id="ARBA00022692"/>
    </source>
</evidence>
<evidence type="ECO:0000256" key="1">
    <source>
        <dbReference type="ARBA" id="ARBA00004141"/>
    </source>
</evidence>
<evidence type="ECO:0000259" key="9">
    <source>
        <dbReference type="PROSITE" id="PS50929"/>
    </source>
</evidence>
<reference evidence="10" key="1">
    <citation type="submission" date="2020-05" db="EMBL/GenBank/DDBJ databases">
        <authorList>
            <person name="Chiriac C."/>
            <person name="Salcher M."/>
            <person name="Ghai R."/>
            <person name="Kavagutti S V."/>
        </authorList>
    </citation>
    <scope>NUCLEOTIDE SEQUENCE</scope>
</reference>
<dbReference type="InterPro" id="IPR027417">
    <property type="entry name" value="P-loop_NTPase"/>
</dbReference>
<dbReference type="InterPro" id="IPR036640">
    <property type="entry name" value="ABC1_TM_sf"/>
</dbReference>
<dbReference type="SUPFAM" id="SSF52540">
    <property type="entry name" value="P-loop containing nucleoside triphosphate hydrolases"/>
    <property type="match status" value="1"/>
</dbReference>
<feature type="transmembrane region" description="Helical" evidence="7">
    <location>
        <begin position="159"/>
        <end position="178"/>
    </location>
</feature>
<comment type="subcellular location">
    <subcellularLocation>
        <location evidence="1">Membrane</location>
        <topology evidence="1">Multi-pass membrane protein</topology>
    </subcellularLocation>
</comment>
<dbReference type="Pfam" id="PF00664">
    <property type="entry name" value="ABC_membrane"/>
    <property type="match status" value="1"/>
</dbReference>
<organism evidence="10">
    <name type="scientific">freshwater metagenome</name>
    <dbReference type="NCBI Taxonomy" id="449393"/>
    <lineage>
        <taxon>unclassified sequences</taxon>
        <taxon>metagenomes</taxon>
        <taxon>ecological metagenomes</taxon>
    </lineage>
</organism>
<evidence type="ECO:0000259" key="8">
    <source>
        <dbReference type="PROSITE" id="PS50893"/>
    </source>
</evidence>
<dbReference type="Gene3D" id="3.40.50.300">
    <property type="entry name" value="P-loop containing nucleotide triphosphate hydrolases"/>
    <property type="match status" value="1"/>
</dbReference>
<dbReference type="GO" id="GO:0042883">
    <property type="term" value="P:cysteine transport"/>
    <property type="evidence" value="ECO:0007669"/>
    <property type="project" value="InterPro"/>
</dbReference>
<gene>
    <name evidence="10" type="ORF">UFOPK3770_00043</name>
</gene>
<feature type="transmembrane region" description="Helical" evidence="7">
    <location>
        <begin position="56"/>
        <end position="77"/>
    </location>
</feature>
<dbReference type="InterPro" id="IPR017871">
    <property type="entry name" value="ABC_transporter-like_CS"/>
</dbReference>
<feature type="domain" description="ABC transmembrane type-1" evidence="9">
    <location>
        <begin position="22"/>
        <end position="303"/>
    </location>
</feature>
<evidence type="ECO:0000313" key="10">
    <source>
        <dbReference type="EMBL" id="CAB4329572.1"/>
    </source>
</evidence>
<dbReference type="Pfam" id="PF00005">
    <property type="entry name" value="ABC_tran"/>
    <property type="match status" value="1"/>
</dbReference>
<evidence type="ECO:0000256" key="3">
    <source>
        <dbReference type="ARBA" id="ARBA00022741"/>
    </source>
</evidence>
<dbReference type="CDD" id="cd18584">
    <property type="entry name" value="ABC_6TM_AarD_CydD"/>
    <property type="match status" value="1"/>
</dbReference>
<evidence type="ECO:0000256" key="6">
    <source>
        <dbReference type="ARBA" id="ARBA00023136"/>
    </source>
</evidence>
<evidence type="ECO:0000256" key="7">
    <source>
        <dbReference type="SAM" id="Phobius"/>
    </source>
</evidence>
<accession>A0A6J5YL62</accession>
<dbReference type="GO" id="GO:0016887">
    <property type="term" value="F:ATP hydrolysis activity"/>
    <property type="evidence" value="ECO:0007669"/>
    <property type="project" value="InterPro"/>
</dbReference>
<feature type="transmembrane region" description="Helical" evidence="7">
    <location>
        <begin position="132"/>
        <end position="153"/>
    </location>
</feature>
<dbReference type="InterPro" id="IPR011527">
    <property type="entry name" value="ABC1_TM_dom"/>
</dbReference>
<protein>
    <submittedName>
        <fullName evidence="10">Unannotated protein</fullName>
    </submittedName>
</protein>
<dbReference type="PROSITE" id="PS50893">
    <property type="entry name" value="ABC_TRANSPORTER_2"/>
    <property type="match status" value="1"/>
</dbReference>
<dbReference type="GO" id="GO:0140359">
    <property type="term" value="F:ABC-type transporter activity"/>
    <property type="evidence" value="ECO:0007669"/>
    <property type="project" value="InterPro"/>
</dbReference>
<evidence type="ECO:0000256" key="5">
    <source>
        <dbReference type="ARBA" id="ARBA00022989"/>
    </source>
</evidence>
<dbReference type="PANTHER" id="PTHR24221">
    <property type="entry name" value="ATP-BINDING CASSETTE SUB-FAMILY B"/>
    <property type="match status" value="1"/>
</dbReference>
<keyword evidence="5 7" id="KW-1133">Transmembrane helix</keyword>
<dbReference type="CDD" id="cd03228">
    <property type="entry name" value="ABCC_MRP_Like"/>
    <property type="match status" value="1"/>
</dbReference>
<dbReference type="PROSITE" id="PS00211">
    <property type="entry name" value="ABC_TRANSPORTER_1"/>
    <property type="match status" value="1"/>
</dbReference>
<keyword evidence="3" id="KW-0547">Nucleotide-binding</keyword>
<evidence type="ECO:0000256" key="4">
    <source>
        <dbReference type="ARBA" id="ARBA00022840"/>
    </source>
</evidence>
<dbReference type="GO" id="GO:0016020">
    <property type="term" value="C:membrane"/>
    <property type="evidence" value="ECO:0007669"/>
    <property type="project" value="UniProtKB-SubCell"/>
</dbReference>
<keyword evidence="2 7" id="KW-0812">Transmembrane</keyword>
<name>A0A6J5YL62_9ZZZZ</name>
<dbReference type="GO" id="GO:0005524">
    <property type="term" value="F:ATP binding"/>
    <property type="evidence" value="ECO:0007669"/>
    <property type="project" value="UniProtKB-KW"/>
</dbReference>
<keyword evidence="4" id="KW-0067">ATP-binding</keyword>
<feature type="domain" description="ABC transporter" evidence="8">
    <location>
        <begin position="335"/>
        <end position="550"/>
    </location>
</feature>
<dbReference type="InterPro" id="IPR014216">
    <property type="entry name" value="ABC_transptr_CydD"/>
</dbReference>
<dbReference type="AlphaFoldDB" id="A0A6J5YL62"/>
<feature type="transmembrane region" description="Helical" evidence="7">
    <location>
        <begin position="20"/>
        <end position="44"/>
    </location>
</feature>
<dbReference type="InterPro" id="IPR039421">
    <property type="entry name" value="Type_1_exporter"/>
</dbReference>
<dbReference type="Gene3D" id="1.20.1560.10">
    <property type="entry name" value="ABC transporter type 1, transmembrane domain"/>
    <property type="match status" value="1"/>
</dbReference>
<dbReference type="InterPro" id="IPR003439">
    <property type="entry name" value="ABC_transporter-like_ATP-bd"/>
</dbReference>
<feature type="transmembrane region" description="Helical" evidence="7">
    <location>
        <begin position="240"/>
        <end position="265"/>
    </location>
</feature>
<dbReference type="PROSITE" id="PS50929">
    <property type="entry name" value="ABC_TM1F"/>
    <property type="match status" value="1"/>
</dbReference>
<dbReference type="EMBL" id="CAESAJ010000002">
    <property type="protein sequence ID" value="CAB4329572.1"/>
    <property type="molecule type" value="Genomic_DNA"/>
</dbReference>
<keyword evidence="6 7" id="KW-0472">Membrane</keyword>
<dbReference type="PANTHER" id="PTHR24221:SF590">
    <property type="entry name" value="COMPONENT LINKED WITH THE ASSEMBLY OF CYTOCHROME' TRANSPORT TRANSMEMBRANE ATP-BINDING PROTEIN ABC TRANSPORTER CYDD-RELATED"/>
    <property type="match status" value="1"/>
</dbReference>
<sequence length="550" mass="59352">MRPLDPRLLKYAKSARMYVLSLVLMGSITAGLVIGQASLLGSVLADVVTGNSRASAVSHSLTLLCIIICLRVVLVWLNEVLATRASNTSKSQLRRALIAKVGTLGPGWINSQRSSELATTTIRGLDALDPYFARYLPSLVLSGIVPIAVSAYILTRDTLSTIIIVATIPLIPFFMILIGKFTQSAMEKQWLSLQTMAGHFMDLINGIATLKAFNRSKYQTTGLKDVGDRYRTTTMSVLRISFLSSLALELISTLSVALVAVSIGLRLDSGVMQLRDGLIILILVPEVYLPLRNVGSQFHAVAEGLEASQRIFDILEIPEVEARTNSQVLTAPQLVEFVDVSFRYPNSDLDALKNFSARFESGKVSVITGPSGVGKSTALGIFLGFLPNYDGQIFIDKTQHDSLAMSAIRDHISYLPQTPWLPTSTIRDIVSLGNSSPDSALIRSCNEVGLDLGDASQFPEGLDTVISRTSGLSGGQRRRIALARTLLRDSGIVILDEPTASLDSGTEKLIAVQARLLANLGKMVIIVSHRPAIIAMCDYVAAISPAKAQV</sequence>
<dbReference type="InterPro" id="IPR003593">
    <property type="entry name" value="AAA+_ATPase"/>
</dbReference>